<dbReference type="Proteomes" id="UP000620550">
    <property type="component" value="Unassembled WGS sequence"/>
</dbReference>
<evidence type="ECO:0000313" key="2">
    <source>
        <dbReference type="Proteomes" id="UP000620550"/>
    </source>
</evidence>
<name>A0ABQ3HTC2_9SPHI</name>
<accession>A0ABQ3HTC2</accession>
<keyword evidence="2" id="KW-1185">Reference proteome</keyword>
<comment type="caution">
    <text evidence="1">The sequence shown here is derived from an EMBL/GenBank/DDBJ whole genome shotgun (WGS) entry which is preliminary data.</text>
</comment>
<dbReference type="RefSeq" id="WP_189625202.1">
    <property type="nucleotide sequence ID" value="NZ_BNAF01000002.1"/>
</dbReference>
<protein>
    <submittedName>
        <fullName evidence="1">Uncharacterized protein</fullName>
    </submittedName>
</protein>
<reference evidence="2" key="1">
    <citation type="journal article" date="2019" name="Int. J. Syst. Evol. Microbiol.">
        <title>The Global Catalogue of Microorganisms (GCM) 10K type strain sequencing project: providing services to taxonomists for standard genome sequencing and annotation.</title>
        <authorList>
            <consortium name="The Broad Institute Genomics Platform"/>
            <consortium name="The Broad Institute Genome Sequencing Center for Infectious Disease"/>
            <person name="Wu L."/>
            <person name="Ma J."/>
        </authorList>
    </citation>
    <scope>NUCLEOTIDE SEQUENCE [LARGE SCALE GENOMIC DNA]</scope>
    <source>
        <strain evidence="2">CGMCC 1.12966</strain>
    </source>
</reference>
<dbReference type="EMBL" id="BNAF01000002">
    <property type="protein sequence ID" value="GHE23701.1"/>
    <property type="molecule type" value="Genomic_DNA"/>
</dbReference>
<dbReference type="Gene3D" id="3.40.50.20">
    <property type="match status" value="1"/>
</dbReference>
<evidence type="ECO:0000313" key="1">
    <source>
        <dbReference type="EMBL" id="GHE23701.1"/>
    </source>
</evidence>
<proteinExistence type="predicted"/>
<organism evidence="1 2">
    <name type="scientific">Sphingobacterium griseoflavum</name>
    <dbReference type="NCBI Taxonomy" id="1474952"/>
    <lineage>
        <taxon>Bacteria</taxon>
        <taxon>Pseudomonadati</taxon>
        <taxon>Bacteroidota</taxon>
        <taxon>Sphingobacteriia</taxon>
        <taxon>Sphingobacteriales</taxon>
        <taxon>Sphingobacteriaceae</taxon>
        <taxon>Sphingobacterium</taxon>
    </lineage>
</organism>
<sequence length="155" mass="17396">MQKLLITYGTRPFAQRLGRMLSTRFSCHYASSEPFPELLLKGDYRKIPTGANPTFAHELLKLSLDEGYSYVLPLGKMELQVLHETRMLFEEYGVAVLLPDQLTTRLLVENPPSAVEVRIIHQGFDLLGEGRIADPSFSGVAMLSDEEDEPLLCLA</sequence>
<gene>
    <name evidence="1" type="ORF">GCM10017764_06690</name>
</gene>